<reference evidence="2 3" key="1">
    <citation type="journal article" date="2016" name="Genome Biol. Evol.">
        <title>Divergent and convergent evolution of fungal pathogenicity.</title>
        <authorList>
            <person name="Shang Y."/>
            <person name="Xiao G."/>
            <person name="Zheng P."/>
            <person name="Cen K."/>
            <person name="Zhan S."/>
            <person name="Wang C."/>
        </authorList>
    </citation>
    <scope>NUCLEOTIDE SEQUENCE [LARGE SCALE GENOMIC DNA]</scope>
    <source>
        <strain evidence="2 3">ARSEF 2679</strain>
    </source>
</reference>
<dbReference type="EMBL" id="AZHB01000001">
    <property type="protein sequence ID" value="OAA74235.1"/>
    <property type="molecule type" value="Genomic_DNA"/>
</dbReference>
<sequence length="514" mass="59550">MHGDSEEITAENVLQWEEPRLVDFLRGCRRREDGELDVSRVQRLADSLPVREQEEFNLKMRSALAEAIARPFDPDDLVKRLEEVPGAPEDRKRIFEASLIKGFSRPMTRSLTHLNNIPYEELCFNKLLDTHGLPAMSPDDLAGSAPQEERAGQIAMWVEGYAGPLAKGDLPPLYSGQLRHWMEFQHKWQWDNRGKHDSEEGFNEHVAWKVKKLRFDRDYEHGPHDPEWLAREKRMWNLARGKIHIEGRFGQDFDAYSSAVRARLAHHACFEPSIRLHENPREQDARTTWAEYLCYLYYWQDRYADIAARQEKEHERLWLKLDRLSAEWEVEERFASFAAVTLGKAKGDLVAKTTSVRDFINGTARYRETRKLLERARWRAEWARAPFKAMTTPTAREEAAEGAVATEPMAAKEEEPRKDGKRKRGGEEEERGEEKEEETRPAMKRRKRRATPGPANGTESAEPRRSARVVEAKEKKATGSAKAEHKNTEKEASKWKEKGCIKGKAKTKKRARNK</sequence>
<name>A0A168EUB0_CORFA</name>
<dbReference type="OrthoDB" id="4919781at2759"/>
<feature type="compositionally biased region" description="Basic and acidic residues" evidence="1">
    <location>
        <begin position="461"/>
        <end position="500"/>
    </location>
</feature>
<feature type="region of interest" description="Disordered" evidence="1">
    <location>
        <begin position="389"/>
        <end position="514"/>
    </location>
</feature>
<dbReference type="AlphaFoldDB" id="A0A168EUB0"/>
<feature type="compositionally biased region" description="Basic and acidic residues" evidence="1">
    <location>
        <begin position="432"/>
        <end position="441"/>
    </location>
</feature>
<dbReference type="RefSeq" id="XP_018709193.1">
    <property type="nucleotide sequence ID" value="XM_018844743.1"/>
</dbReference>
<gene>
    <name evidence="2" type="ORF">ISF_01136</name>
</gene>
<evidence type="ECO:0000313" key="3">
    <source>
        <dbReference type="Proteomes" id="UP000076744"/>
    </source>
</evidence>
<keyword evidence="3" id="KW-1185">Reference proteome</keyword>
<dbReference type="Proteomes" id="UP000076744">
    <property type="component" value="Unassembled WGS sequence"/>
</dbReference>
<evidence type="ECO:0000313" key="2">
    <source>
        <dbReference type="EMBL" id="OAA74235.1"/>
    </source>
</evidence>
<protein>
    <submittedName>
        <fullName evidence="2">Ankyrin 2,3/unc44</fullName>
    </submittedName>
</protein>
<dbReference type="GeneID" id="30017428"/>
<evidence type="ECO:0000256" key="1">
    <source>
        <dbReference type="SAM" id="MobiDB-lite"/>
    </source>
</evidence>
<comment type="caution">
    <text evidence="2">The sequence shown here is derived from an EMBL/GenBank/DDBJ whole genome shotgun (WGS) entry which is preliminary data.</text>
</comment>
<feature type="compositionally biased region" description="Basic residues" evidence="1">
    <location>
        <begin position="501"/>
        <end position="514"/>
    </location>
</feature>
<organism evidence="2 3">
    <name type="scientific">Cordyceps fumosorosea (strain ARSEF 2679)</name>
    <name type="common">Isaria fumosorosea</name>
    <dbReference type="NCBI Taxonomy" id="1081104"/>
    <lineage>
        <taxon>Eukaryota</taxon>
        <taxon>Fungi</taxon>
        <taxon>Dikarya</taxon>
        <taxon>Ascomycota</taxon>
        <taxon>Pezizomycotina</taxon>
        <taxon>Sordariomycetes</taxon>
        <taxon>Hypocreomycetidae</taxon>
        <taxon>Hypocreales</taxon>
        <taxon>Cordycipitaceae</taxon>
        <taxon>Cordyceps</taxon>
    </lineage>
</organism>
<proteinExistence type="predicted"/>
<dbReference type="STRING" id="1081104.A0A168EUB0"/>
<accession>A0A168EUB0</accession>